<dbReference type="GO" id="GO:0050660">
    <property type="term" value="F:flavin adenine dinucleotide binding"/>
    <property type="evidence" value="ECO:0007669"/>
    <property type="project" value="InterPro"/>
</dbReference>
<evidence type="ECO:0000256" key="1">
    <source>
        <dbReference type="ARBA" id="ARBA00001974"/>
    </source>
</evidence>
<gene>
    <name evidence="9" type="ORF">BSZ37_13960</name>
</gene>
<dbReference type="InterPro" id="IPR012132">
    <property type="entry name" value="GMC_OxRdtase"/>
</dbReference>
<comment type="caution">
    <text evidence="9">The sequence shown here is derived from an EMBL/GenBank/DDBJ whole genome shotgun (WGS) entry which is preliminary data.</text>
</comment>
<dbReference type="NCBIfam" id="NF002550">
    <property type="entry name" value="PRK02106.1"/>
    <property type="match status" value="1"/>
</dbReference>
<comment type="similarity">
    <text evidence="2 6">Belongs to the GMC oxidoreductase family.</text>
</comment>
<dbReference type="AlphaFoldDB" id="A0A271J1T8"/>
<evidence type="ECO:0000256" key="3">
    <source>
        <dbReference type="ARBA" id="ARBA00022630"/>
    </source>
</evidence>
<dbReference type="InterPro" id="IPR007867">
    <property type="entry name" value="GMC_OxRtase_C"/>
</dbReference>
<organism evidence="9 10">
    <name type="scientific">Rubrivirga marina</name>
    <dbReference type="NCBI Taxonomy" id="1196024"/>
    <lineage>
        <taxon>Bacteria</taxon>
        <taxon>Pseudomonadati</taxon>
        <taxon>Rhodothermota</taxon>
        <taxon>Rhodothermia</taxon>
        <taxon>Rhodothermales</taxon>
        <taxon>Rubricoccaceae</taxon>
        <taxon>Rubrivirga</taxon>
    </lineage>
</organism>
<feature type="binding site" evidence="5">
    <location>
        <position position="215"/>
    </location>
    <ligand>
        <name>FAD</name>
        <dbReference type="ChEBI" id="CHEBI:57692"/>
    </ligand>
</feature>
<sequence>MTDYLIVGGGSAGCVLAARLSEDPDVRVLLLEAGQGDSRPEIHIPATFSRLFQTEADWNYHTEPQPGAAGRSLYWPRGKVLGGSSSINAMIYIRGHHADYDGWAAGGCEGWGYADVLPYFKRSEDNARGASAYHGVDGPLRVEDPSDPSPISEAFVEAAEAVGVGRTDDFNGAEQTGAGLYQLTQHRGRRVSAASAFLKPALKRENLRVRTGALVRRIVIEAGRAVGVEAEVDGQVETIRAEREVVVCGGAINSPQLLMLSGIGAADDLARLGIDVVADRPGVGENLQDHLIVGLHYELREAISLVNADGIVSALRYLVTRRGMLTSNIAEAGAFLDTSGTGGVPNLQFHVAPAMFQNHGLEPPTEHGFSIGPTLVGTSSRGRLWLRSADPTEHPAIDPASLAESADLDVLVAGVERAREIAEAAPFDRYRGALATPGLASFARADVERYVRQTCETLYHPVGTCRMGADEDSVVDLDLRVRGVDGLRVVDASVMPSIPNGNTNAPTLMIAERAADLIRRSAPVATEAAEG</sequence>
<keyword evidence="3 6" id="KW-0285">Flavoprotein</keyword>
<evidence type="ECO:0000256" key="6">
    <source>
        <dbReference type="RuleBase" id="RU003968"/>
    </source>
</evidence>
<dbReference type="Proteomes" id="UP000216339">
    <property type="component" value="Unassembled WGS sequence"/>
</dbReference>
<keyword evidence="10" id="KW-1185">Reference proteome</keyword>
<evidence type="ECO:0000256" key="5">
    <source>
        <dbReference type="PIRSR" id="PIRSR000137-2"/>
    </source>
</evidence>
<evidence type="ECO:0000256" key="2">
    <source>
        <dbReference type="ARBA" id="ARBA00010790"/>
    </source>
</evidence>
<dbReference type="InterPro" id="IPR000172">
    <property type="entry name" value="GMC_OxRdtase_N"/>
</dbReference>
<dbReference type="RefSeq" id="WP_095511130.1">
    <property type="nucleotide sequence ID" value="NZ_MQWD01000001.1"/>
</dbReference>
<dbReference type="GO" id="GO:0016614">
    <property type="term" value="F:oxidoreductase activity, acting on CH-OH group of donors"/>
    <property type="evidence" value="ECO:0007669"/>
    <property type="project" value="InterPro"/>
</dbReference>
<dbReference type="SUPFAM" id="SSF51905">
    <property type="entry name" value="FAD/NAD(P)-binding domain"/>
    <property type="match status" value="1"/>
</dbReference>
<reference evidence="9 10" key="1">
    <citation type="submission" date="2016-11" db="EMBL/GenBank/DDBJ databases">
        <title>Study of marine rhodopsin-containing bacteria.</title>
        <authorList>
            <person name="Yoshizawa S."/>
            <person name="Kumagai Y."/>
            <person name="Kogure K."/>
        </authorList>
    </citation>
    <scope>NUCLEOTIDE SEQUENCE [LARGE SCALE GENOMIC DNA]</scope>
    <source>
        <strain evidence="9 10">SAORIC-28</strain>
    </source>
</reference>
<keyword evidence="4 5" id="KW-0274">FAD</keyword>
<dbReference type="PROSITE" id="PS00623">
    <property type="entry name" value="GMC_OXRED_1"/>
    <property type="match status" value="1"/>
</dbReference>
<dbReference type="PROSITE" id="PS00624">
    <property type="entry name" value="GMC_OXRED_2"/>
    <property type="match status" value="1"/>
</dbReference>
<dbReference type="PANTHER" id="PTHR11552:SF147">
    <property type="entry name" value="CHOLINE DEHYDROGENASE, MITOCHONDRIAL"/>
    <property type="match status" value="1"/>
</dbReference>
<dbReference type="Gene3D" id="3.30.560.10">
    <property type="entry name" value="Glucose Oxidase, domain 3"/>
    <property type="match status" value="1"/>
</dbReference>
<accession>A0A271J1T8</accession>
<evidence type="ECO:0000313" key="10">
    <source>
        <dbReference type="Proteomes" id="UP000216339"/>
    </source>
</evidence>
<protein>
    <submittedName>
        <fullName evidence="9">Choline dehydrogenase</fullName>
    </submittedName>
</protein>
<feature type="domain" description="Glucose-methanol-choline oxidoreductase N-terminal" evidence="8">
    <location>
        <begin position="250"/>
        <end position="264"/>
    </location>
</feature>
<dbReference type="InterPro" id="IPR036188">
    <property type="entry name" value="FAD/NAD-bd_sf"/>
</dbReference>
<name>A0A271J1T8_9BACT</name>
<evidence type="ECO:0000256" key="4">
    <source>
        <dbReference type="ARBA" id="ARBA00022827"/>
    </source>
</evidence>
<dbReference type="OrthoDB" id="9785276at2"/>
<dbReference type="Pfam" id="PF05199">
    <property type="entry name" value="GMC_oxred_C"/>
    <property type="match status" value="1"/>
</dbReference>
<evidence type="ECO:0000313" key="9">
    <source>
        <dbReference type="EMBL" id="PAP77462.1"/>
    </source>
</evidence>
<proteinExistence type="inferred from homology"/>
<evidence type="ECO:0000259" key="8">
    <source>
        <dbReference type="PROSITE" id="PS00624"/>
    </source>
</evidence>
<dbReference type="Pfam" id="PF00732">
    <property type="entry name" value="GMC_oxred_N"/>
    <property type="match status" value="1"/>
</dbReference>
<dbReference type="EMBL" id="MQWD01000001">
    <property type="protein sequence ID" value="PAP77462.1"/>
    <property type="molecule type" value="Genomic_DNA"/>
</dbReference>
<dbReference type="Gene3D" id="3.50.50.60">
    <property type="entry name" value="FAD/NAD(P)-binding domain"/>
    <property type="match status" value="1"/>
</dbReference>
<comment type="cofactor">
    <cofactor evidence="1 5">
        <name>FAD</name>
        <dbReference type="ChEBI" id="CHEBI:57692"/>
    </cofactor>
</comment>
<feature type="domain" description="Glucose-methanol-choline oxidoreductase N-terminal" evidence="7">
    <location>
        <begin position="78"/>
        <end position="101"/>
    </location>
</feature>
<evidence type="ECO:0000259" key="7">
    <source>
        <dbReference type="PROSITE" id="PS00623"/>
    </source>
</evidence>
<feature type="binding site" evidence="5">
    <location>
        <position position="80"/>
    </location>
    <ligand>
        <name>FAD</name>
        <dbReference type="ChEBI" id="CHEBI:57692"/>
    </ligand>
</feature>
<dbReference type="PANTHER" id="PTHR11552">
    <property type="entry name" value="GLUCOSE-METHANOL-CHOLINE GMC OXIDOREDUCTASE"/>
    <property type="match status" value="1"/>
</dbReference>
<dbReference type="SUPFAM" id="SSF54373">
    <property type="entry name" value="FAD-linked reductases, C-terminal domain"/>
    <property type="match status" value="1"/>
</dbReference>
<dbReference type="PIRSF" id="PIRSF000137">
    <property type="entry name" value="Alcohol_oxidase"/>
    <property type="match status" value="1"/>
</dbReference>